<evidence type="ECO:0000256" key="4">
    <source>
        <dbReference type="ARBA" id="ARBA00022833"/>
    </source>
</evidence>
<evidence type="ECO:0000256" key="6">
    <source>
        <dbReference type="PROSITE-ProRule" id="PRU00042"/>
    </source>
</evidence>
<dbReference type="Proteomes" id="UP001162480">
    <property type="component" value="Chromosome 13"/>
</dbReference>
<dbReference type="FunFam" id="3.30.160.60:FF:000446">
    <property type="entry name" value="Zinc finger protein"/>
    <property type="match status" value="1"/>
</dbReference>
<keyword evidence="9" id="KW-1185">Reference proteome</keyword>
<dbReference type="EMBL" id="OX597826">
    <property type="protein sequence ID" value="CAI9732268.1"/>
    <property type="molecule type" value="Genomic_DNA"/>
</dbReference>
<keyword evidence="3 6" id="KW-0863">Zinc-finger</keyword>
<dbReference type="PANTHER" id="PTHR24377">
    <property type="entry name" value="IP01015P-RELATED"/>
    <property type="match status" value="1"/>
</dbReference>
<evidence type="ECO:0000259" key="7">
    <source>
        <dbReference type="PROSITE" id="PS50157"/>
    </source>
</evidence>
<dbReference type="InterPro" id="IPR013087">
    <property type="entry name" value="Znf_C2H2_type"/>
</dbReference>
<evidence type="ECO:0000256" key="1">
    <source>
        <dbReference type="ARBA" id="ARBA00022723"/>
    </source>
</evidence>
<gene>
    <name evidence="8" type="ORF">OCTVUL_1B001925</name>
</gene>
<evidence type="ECO:0000313" key="8">
    <source>
        <dbReference type="EMBL" id="CAI9732268.1"/>
    </source>
</evidence>
<accession>A0AA36BDX4</accession>
<dbReference type="Gene3D" id="3.30.160.60">
    <property type="entry name" value="Classic Zinc Finger"/>
    <property type="match status" value="1"/>
</dbReference>
<dbReference type="InterPro" id="IPR036236">
    <property type="entry name" value="Znf_C2H2_sf"/>
</dbReference>
<evidence type="ECO:0000256" key="5">
    <source>
        <dbReference type="ARBA" id="ARBA00023242"/>
    </source>
</evidence>
<name>A0AA36BDX4_OCTVU</name>
<dbReference type="InterPro" id="IPR050826">
    <property type="entry name" value="Krueppel_C2H2_ZnFinger"/>
</dbReference>
<feature type="domain" description="C2H2-type" evidence="7">
    <location>
        <begin position="77"/>
        <end position="104"/>
    </location>
</feature>
<organism evidence="8 9">
    <name type="scientific">Octopus vulgaris</name>
    <name type="common">Common octopus</name>
    <dbReference type="NCBI Taxonomy" id="6645"/>
    <lineage>
        <taxon>Eukaryota</taxon>
        <taxon>Metazoa</taxon>
        <taxon>Spiralia</taxon>
        <taxon>Lophotrochozoa</taxon>
        <taxon>Mollusca</taxon>
        <taxon>Cephalopoda</taxon>
        <taxon>Coleoidea</taxon>
        <taxon>Octopodiformes</taxon>
        <taxon>Octopoda</taxon>
        <taxon>Incirrata</taxon>
        <taxon>Octopodidae</taxon>
        <taxon>Octopus</taxon>
    </lineage>
</organism>
<keyword evidence="2" id="KW-0677">Repeat</keyword>
<keyword evidence="1" id="KW-0479">Metal-binding</keyword>
<sequence>MFHLPPSSCAVLTIEVLRHLQILVFVLNLSFRCHTVKMLHHCQGRSIHLEWETQHLKVFSQNNLTGHKCIHTGKKIYHCDICGKALIRNFNLKAYKRIHTKETQSQYVIFGKSFSRNNSLTDHKRIRSNIVC</sequence>
<keyword evidence="4" id="KW-0862">Zinc</keyword>
<dbReference type="AlphaFoldDB" id="A0AA36BDX4"/>
<dbReference type="SUPFAM" id="SSF57667">
    <property type="entry name" value="beta-beta-alpha zinc fingers"/>
    <property type="match status" value="1"/>
</dbReference>
<keyword evidence="5" id="KW-0539">Nucleus</keyword>
<reference evidence="8" key="1">
    <citation type="submission" date="2023-08" db="EMBL/GenBank/DDBJ databases">
        <authorList>
            <person name="Alioto T."/>
            <person name="Alioto T."/>
            <person name="Gomez Garrido J."/>
        </authorList>
    </citation>
    <scope>NUCLEOTIDE SEQUENCE</scope>
</reference>
<evidence type="ECO:0000256" key="2">
    <source>
        <dbReference type="ARBA" id="ARBA00022737"/>
    </source>
</evidence>
<evidence type="ECO:0000256" key="3">
    <source>
        <dbReference type="ARBA" id="ARBA00022771"/>
    </source>
</evidence>
<protein>
    <submittedName>
        <fullName evidence="8">---NA</fullName>
    </submittedName>
</protein>
<dbReference type="PROSITE" id="PS50157">
    <property type="entry name" value="ZINC_FINGER_C2H2_2"/>
    <property type="match status" value="1"/>
</dbReference>
<proteinExistence type="predicted"/>
<evidence type="ECO:0000313" key="9">
    <source>
        <dbReference type="Proteomes" id="UP001162480"/>
    </source>
</evidence>
<dbReference type="GO" id="GO:0008270">
    <property type="term" value="F:zinc ion binding"/>
    <property type="evidence" value="ECO:0007669"/>
    <property type="project" value="UniProtKB-KW"/>
</dbReference>